<evidence type="ECO:0000256" key="5">
    <source>
        <dbReference type="ARBA" id="ARBA00022825"/>
    </source>
</evidence>
<sequence>MPNIFGATLLALALAAGTAGTAATSPAAGSPPAATTEAVKADKIPGRYIVALKETTKDAGDQVTAAVEHASTMGAVVHDVYRHALHGYVASMSSRTAAALAKDPQVQSVQQDQWVYATGQAVPTGVDRVDADLSPTAAIDGADTRVDADVAVIDTGIDLNHPDLNVYRAGGKNCWMPLLPPSDLHGHGTHVAGTIGALDNGTGVVGVAPGVRLWPVQVLSPFGAGSTSSVICGIDYVTQNADRIDVANLSLGSAGTDDGNCGRTNGDALHQAICNSVARGVTYTVAAGNDHADAAQTVPAAYDEVITVSALADFDGKPGGLGRSTCRTDQDDTFADFSNYGRDVDLIAPGVCIRSTYLNGGYATMSGTSMAAPHVAGGAALYRATHPTASPQTVKSALQAAGSLDWSWPSQDGDAVKEPLLGVSAF</sequence>
<dbReference type="PRINTS" id="PR00723">
    <property type="entry name" value="SUBTILISIN"/>
</dbReference>
<dbReference type="InterPro" id="IPR023828">
    <property type="entry name" value="Peptidase_S8_Ser-AS"/>
</dbReference>
<keyword evidence="5 6" id="KW-0720">Serine protease</keyword>
<dbReference type="SUPFAM" id="SSF52743">
    <property type="entry name" value="Subtilisin-like"/>
    <property type="match status" value="1"/>
</dbReference>
<dbReference type="Pfam" id="PF00082">
    <property type="entry name" value="Peptidase_S8"/>
    <property type="match status" value="1"/>
</dbReference>
<evidence type="ECO:0000259" key="9">
    <source>
        <dbReference type="Pfam" id="PF00082"/>
    </source>
</evidence>
<dbReference type="PROSITE" id="PS00136">
    <property type="entry name" value="SUBTILASE_ASP"/>
    <property type="match status" value="1"/>
</dbReference>
<evidence type="ECO:0000256" key="7">
    <source>
        <dbReference type="RuleBase" id="RU003355"/>
    </source>
</evidence>
<dbReference type="Pfam" id="PF05922">
    <property type="entry name" value="Inhibitor_I9"/>
    <property type="match status" value="1"/>
</dbReference>
<dbReference type="EMBL" id="JBHUDX010000030">
    <property type="protein sequence ID" value="MFD1659118.1"/>
    <property type="molecule type" value="Genomic_DNA"/>
</dbReference>
<keyword evidence="4 6" id="KW-0378">Hydrolase</keyword>
<feature type="chain" id="PRO_5045851295" evidence="8">
    <location>
        <begin position="23"/>
        <end position="426"/>
    </location>
</feature>
<dbReference type="PROSITE" id="PS51892">
    <property type="entry name" value="SUBTILASE"/>
    <property type="match status" value="1"/>
</dbReference>
<comment type="similarity">
    <text evidence="1 6 7">Belongs to the peptidase S8 family.</text>
</comment>
<feature type="domain" description="Peptidase S8/S53" evidence="9">
    <location>
        <begin position="150"/>
        <end position="399"/>
    </location>
</feature>
<evidence type="ECO:0000256" key="6">
    <source>
        <dbReference type="PROSITE-ProRule" id="PRU01240"/>
    </source>
</evidence>
<dbReference type="Proteomes" id="UP001597261">
    <property type="component" value="Unassembled WGS sequence"/>
</dbReference>
<feature type="active site" description="Charge relay system" evidence="6">
    <location>
        <position position="154"/>
    </location>
</feature>
<evidence type="ECO:0000313" key="12">
    <source>
        <dbReference type="Proteomes" id="UP001597261"/>
    </source>
</evidence>
<name>A0ABW4IQD2_9ACTN</name>
<accession>A0ABW4IQD2</accession>
<feature type="active site" description="Charge relay system" evidence="6">
    <location>
        <position position="187"/>
    </location>
</feature>
<dbReference type="PANTHER" id="PTHR43806">
    <property type="entry name" value="PEPTIDASE S8"/>
    <property type="match status" value="1"/>
</dbReference>
<keyword evidence="8" id="KW-0732">Signal</keyword>
<feature type="active site" description="Charge relay system" evidence="6">
    <location>
        <position position="369"/>
    </location>
</feature>
<evidence type="ECO:0000313" key="11">
    <source>
        <dbReference type="EMBL" id="MFD1659118.1"/>
    </source>
</evidence>
<dbReference type="InterPro" id="IPR037045">
    <property type="entry name" value="S8pro/Inhibitor_I9_sf"/>
</dbReference>
<evidence type="ECO:0000256" key="4">
    <source>
        <dbReference type="ARBA" id="ARBA00022801"/>
    </source>
</evidence>
<proteinExistence type="inferred from homology"/>
<keyword evidence="2 6" id="KW-0645">Protease</keyword>
<feature type="signal peptide" evidence="8">
    <location>
        <begin position="1"/>
        <end position="22"/>
    </location>
</feature>
<dbReference type="CDD" id="cd07477">
    <property type="entry name" value="Peptidases_S8_Subtilisin_subset"/>
    <property type="match status" value="1"/>
</dbReference>
<evidence type="ECO:0000256" key="1">
    <source>
        <dbReference type="ARBA" id="ARBA00011073"/>
    </source>
</evidence>
<evidence type="ECO:0000259" key="10">
    <source>
        <dbReference type="Pfam" id="PF05922"/>
    </source>
</evidence>
<dbReference type="InterPro" id="IPR036852">
    <property type="entry name" value="Peptidase_S8/S53_dom_sf"/>
</dbReference>
<dbReference type="InterPro" id="IPR015500">
    <property type="entry name" value="Peptidase_S8_subtilisin-rel"/>
</dbReference>
<dbReference type="InterPro" id="IPR034202">
    <property type="entry name" value="Subtilisin_Carlsberg-like"/>
</dbReference>
<dbReference type="InterPro" id="IPR050131">
    <property type="entry name" value="Peptidase_S8_subtilisin-like"/>
</dbReference>
<dbReference type="InterPro" id="IPR023827">
    <property type="entry name" value="Peptidase_S8_Asp-AS"/>
</dbReference>
<dbReference type="PROSITE" id="PS00137">
    <property type="entry name" value="SUBTILASE_HIS"/>
    <property type="match status" value="1"/>
</dbReference>
<keyword evidence="3" id="KW-0479">Metal-binding</keyword>
<dbReference type="InterPro" id="IPR022398">
    <property type="entry name" value="Peptidase_S8_His-AS"/>
</dbReference>
<organism evidence="11 12">
    <name type="scientific">Streptomyces caeni</name>
    <dbReference type="NCBI Taxonomy" id="2307231"/>
    <lineage>
        <taxon>Bacteria</taxon>
        <taxon>Bacillati</taxon>
        <taxon>Actinomycetota</taxon>
        <taxon>Actinomycetes</taxon>
        <taxon>Kitasatosporales</taxon>
        <taxon>Streptomycetaceae</taxon>
        <taxon>Streptomyces</taxon>
    </lineage>
</organism>
<dbReference type="PANTHER" id="PTHR43806:SF11">
    <property type="entry name" value="CEREVISIN-RELATED"/>
    <property type="match status" value="1"/>
</dbReference>
<feature type="domain" description="Inhibitor I9" evidence="10">
    <location>
        <begin position="47"/>
        <end position="116"/>
    </location>
</feature>
<evidence type="ECO:0000256" key="2">
    <source>
        <dbReference type="ARBA" id="ARBA00022670"/>
    </source>
</evidence>
<dbReference type="SUPFAM" id="SSF54897">
    <property type="entry name" value="Protease propeptides/inhibitors"/>
    <property type="match status" value="1"/>
</dbReference>
<comment type="caution">
    <text evidence="11">The sequence shown here is derived from an EMBL/GenBank/DDBJ whole genome shotgun (WGS) entry which is preliminary data.</text>
</comment>
<evidence type="ECO:0000256" key="8">
    <source>
        <dbReference type="SAM" id="SignalP"/>
    </source>
</evidence>
<keyword evidence="12" id="KW-1185">Reference proteome</keyword>
<dbReference type="PROSITE" id="PS00138">
    <property type="entry name" value="SUBTILASE_SER"/>
    <property type="match status" value="1"/>
</dbReference>
<evidence type="ECO:0000256" key="3">
    <source>
        <dbReference type="ARBA" id="ARBA00022723"/>
    </source>
</evidence>
<dbReference type="Gene3D" id="3.40.50.200">
    <property type="entry name" value="Peptidase S8/S53 domain"/>
    <property type="match status" value="1"/>
</dbReference>
<dbReference type="Gene3D" id="3.30.70.80">
    <property type="entry name" value="Peptidase S8 propeptide/proteinase inhibitor I9"/>
    <property type="match status" value="1"/>
</dbReference>
<dbReference type="RefSeq" id="WP_381081895.1">
    <property type="nucleotide sequence ID" value="NZ_JBHUDX010000030.1"/>
</dbReference>
<gene>
    <name evidence="11" type="ORF">ACFSL4_13075</name>
</gene>
<protein>
    <submittedName>
        <fullName evidence="11">S8 family peptidase</fullName>
    </submittedName>
</protein>
<dbReference type="InterPro" id="IPR010259">
    <property type="entry name" value="S8pro/Inhibitor_I9"/>
</dbReference>
<reference evidence="12" key="1">
    <citation type="journal article" date="2019" name="Int. J. Syst. Evol. Microbiol.">
        <title>The Global Catalogue of Microorganisms (GCM) 10K type strain sequencing project: providing services to taxonomists for standard genome sequencing and annotation.</title>
        <authorList>
            <consortium name="The Broad Institute Genomics Platform"/>
            <consortium name="The Broad Institute Genome Sequencing Center for Infectious Disease"/>
            <person name="Wu L."/>
            <person name="Ma J."/>
        </authorList>
    </citation>
    <scope>NUCLEOTIDE SEQUENCE [LARGE SCALE GENOMIC DNA]</scope>
    <source>
        <strain evidence="12">CGMCC 1.12470</strain>
    </source>
</reference>
<dbReference type="InterPro" id="IPR000209">
    <property type="entry name" value="Peptidase_S8/S53_dom"/>
</dbReference>